<dbReference type="InParanoid" id="A0A059BLQ0"/>
<feature type="compositionally biased region" description="Basic and acidic residues" evidence="1">
    <location>
        <begin position="14"/>
        <end position="27"/>
    </location>
</feature>
<dbReference type="AlphaFoldDB" id="A0A059BLQ0"/>
<reference evidence="2" key="1">
    <citation type="submission" date="2013-07" db="EMBL/GenBank/DDBJ databases">
        <title>The genome of Eucalyptus grandis.</title>
        <authorList>
            <person name="Schmutz J."/>
            <person name="Hayes R."/>
            <person name="Myburg A."/>
            <person name="Tuskan G."/>
            <person name="Grattapaglia D."/>
            <person name="Rokhsar D.S."/>
        </authorList>
    </citation>
    <scope>NUCLEOTIDE SEQUENCE</scope>
    <source>
        <tissue evidence="2">Leaf extractions</tissue>
    </source>
</reference>
<evidence type="ECO:0000313" key="2">
    <source>
        <dbReference type="EMBL" id="KCW66811.1"/>
    </source>
</evidence>
<organism evidence="2">
    <name type="scientific">Eucalyptus grandis</name>
    <name type="common">Flooded gum</name>
    <dbReference type="NCBI Taxonomy" id="71139"/>
    <lineage>
        <taxon>Eukaryota</taxon>
        <taxon>Viridiplantae</taxon>
        <taxon>Streptophyta</taxon>
        <taxon>Embryophyta</taxon>
        <taxon>Tracheophyta</taxon>
        <taxon>Spermatophyta</taxon>
        <taxon>Magnoliopsida</taxon>
        <taxon>eudicotyledons</taxon>
        <taxon>Gunneridae</taxon>
        <taxon>Pentapetalae</taxon>
        <taxon>rosids</taxon>
        <taxon>malvids</taxon>
        <taxon>Myrtales</taxon>
        <taxon>Myrtaceae</taxon>
        <taxon>Myrtoideae</taxon>
        <taxon>Eucalypteae</taxon>
        <taxon>Eucalyptus</taxon>
    </lineage>
</organism>
<feature type="region of interest" description="Disordered" evidence="1">
    <location>
        <begin position="1"/>
        <end position="39"/>
    </location>
</feature>
<protein>
    <submittedName>
        <fullName evidence="2">Uncharacterized protein</fullName>
    </submittedName>
</protein>
<dbReference type="EMBL" id="KK198758">
    <property type="protein sequence ID" value="KCW66811.1"/>
    <property type="molecule type" value="Genomic_DNA"/>
</dbReference>
<name>A0A059BLQ0_EUCGR</name>
<sequence length="86" mass="9466">MNGGDKAQSPLETKAGERQRLPSETKRAQAGHSKLALPLQDPDSYSLCLLLRPLGVHLCYYIEFPATRYSIGSSKTMTGELSEEIL</sequence>
<proteinExistence type="predicted"/>
<accession>A0A059BLQ0</accession>
<evidence type="ECO:0000256" key="1">
    <source>
        <dbReference type="SAM" id="MobiDB-lite"/>
    </source>
</evidence>
<dbReference type="Gramene" id="KCW66811">
    <property type="protein sequence ID" value="KCW66811"/>
    <property type="gene ID" value="EUGRSUZ_F00580"/>
</dbReference>
<gene>
    <name evidence="2" type="ORF">EUGRSUZ_F00580</name>
</gene>